<accession>A0A127HR04</accession>
<evidence type="ECO:0000313" key="3">
    <source>
        <dbReference type="Proteomes" id="UP000070516"/>
    </source>
</evidence>
<evidence type="ECO:0000313" key="2">
    <source>
        <dbReference type="EMBL" id="AMN78068.1"/>
    </source>
</evidence>
<sequence length="108" mass="12599">MHSVDFHSWRTRWHARSSDPEKVVAFTHRNYLLSWHVAFNKLPVDHRGVTRRESWSDTQILFESTHVGFFMIDDGEAIGLKMLNPFFATSAVCITMHIDGEGLRRLSR</sequence>
<proteinExistence type="predicted"/>
<protein>
    <submittedName>
        <fullName evidence="1">Uncharacterized protein</fullName>
    </submittedName>
</protein>
<dbReference type="KEGG" id="pazo:AYR47_06875"/>
<name>A0A127HR04_PSEAZ</name>
<dbReference type="Proteomes" id="UP000070516">
    <property type="component" value="Chromosome"/>
</dbReference>
<dbReference type="EMBL" id="CP014546">
    <property type="protein sequence ID" value="AMN78068.1"/>
    <property type="molecule type" value="Genomic_DNA"/>
</dbReference>
<organism evidence="1 3">
    <name type="scientific">Pseudomonas azotoformans</name>
    <dbReference type="NCBI Taxonomy" id="47878"/>
    <lineage>
        <taxon>Bacteria</taxon>
        <taxon>Pseudomonadati</taxon>
        <taxon>Pseudomonadota</taxon>
        <taxon>Gammaproteobacteria</taxon>
        <taxon>Pseudomonadales</taxon>
        <taxon>Pseudomonadaceae</taxon>
        <taxon>Pseudomonas</taxon>
    </lineage>
</organism>
<reference evidence="1 3" key="1">
    <citation type="submission" date="2016-02" db="EMBL/GenBank/DDBJ databases">
        <title>Complete genome sequence of Pseudomonas azotoformans S4.</title>
        <authorList>
            <person name="Fang Y."/>
            <person name="Wu L."/>
            <person name="Feng G."/>
        </authorList>
    </citation>
    <scope>NUCLEOTIDE SEQUENCE [LARGE SCALE GENOMIC DNA]</scope>
    <source>
        <strain evidence="1 3">S4</strain>
    </source>
</reference>
<dbReference type="KEGG" id="pazo:AYR47_00055"/>
<dbReference type="EMBL" id="CP014546">
    <property type="protein sequence ID" value="AMN76821.1"/>
    <property type="molecule type" value="Genomic_DNA"/>
</dbReference>
<gene>
    <name evidence="1" type="ORF">AYR47_00055</name>
    <name evidence="2" type="ORF">AYR47_06875</name>
</gene>
<dbReference type="AlphaFoldDB" id="A0A127HR04"/>
<evidence type="ECO:0000313" key="1">
    <source>
        <dbReference type="EMBL" id="AMN76821.1"/>
    </source>
</evidence>